<protein>
    <submittedName>
        <fullName evidence="8">Alpha/beta-hydrolase</fullName>
    </submittedName>
</protein>
<dbReference type="InterPro" id="IPR029058">
    <property type="entry name" value="AB_hydrolase_fold"/>
</dbReference>
<accession>A0A6A5K3K8</accession>
<evidence type="ECO:0000313" key="8">
    <source>
        <dbReference type="EMBL" id="KAF1831798.1"/>
    </source>
</evidence>
<evidence type="ECO:0000259" key="7">
    <source>
        <dbReference type="Pfam" id="PF00561"/>
    </source>
</evidence>
<keyword evidence="9" id="KW-1185">Reference proteome</keyword>
<keyword evidence="5" id="KW-0576">Peroxisome</keyword>
<organism evidence="8 9">
    <name type="scientific">Decorospora gaudefroyi</name>
    <dbReference type="NCBI Taxonomy" id="184978"/>
    <lineage>
        <taxon>Eukaryota</taxon>
        <taxon>Fungi</taxon>
        <taxon>Dikarya</taxon>
        <taxon>Ascomycota</taxon>
        <taxon>Pezizomycotina</taxon>
        <taxon>Dothideomycetes</taxon>
        <taxon>Pleosporomycetidae</taxon>
        <taxon>Pleosporales</taxon>
        <taxon>Pleosporineae</taxon>
        <taxon>Pleosporaceae</taxon>
        <taxon>Decorospora</taxon>
    </lineage>
</organism>
<feature type="domain" description="AB hydrolase-1" evidence="7">
    <location>
        <begin position="29"/>
        <end position="130"/>
    </location>
</feature>
<dbReference type="OrthoDB" id="408373at2759"/>
<comment type="similarity">
    <text evidence="6">Belongs to the AB hydrolase superfamily. Epoxide hydrolase family.</text>
</comment>
<keyword evidence="4" id="KW-0843">Virulence</keyword>
<comment type="subcellular location">
    <subcellularLocation>
        <location evidence="1">Peroxisome</location>
    </subcellularLocation>
</comment>
<dbReference type="Gene3D" id="3.40.50.1820">
    <property type="entry name" value="alpha/beta hydrolase"/>
    <property type="match status" value="1"/>
</dbReference>
<evidence type="ECO:0000256" key="2">
    <source>
        <dbReference type="ARBA" id="ARBA00005668"/>
    </source>
</evidence>
<proteinExistence type="inferred from homology"/>
<evidence type="ECO:0000256" key="1">
    <source>
        <dbReference type="ARBA" id="ARBA00004275"/>
    </source>
</evidence>
<evidence type="ECO:0000256" key="5">
    <source>
        <dbReference type="ARBA" id="ARBA00023140"/>
    </source>
</evidence>
<name>A0A6A5K3K8_9PLEO</name>
<dbReference type="PRINTS" id="PR00412">
    <property type="entry name" value="EPOXHYDRLASE"/>
</dbReference>
<dbReference type="EMBL" id="ML975354">
    <property type="protein sequence ID" value="KAF1831798.1"/>
    <property type="molecule type" value="Genomic_DNA"/>
</dbReference>
<dbReference type="PANTHER" id="PTHR43329">
    <property type="entry name" value="EPOXIDE HYDROLASE"/>
    <property type="match status" value="1"/>
</dbReference>
<dbReference type="Proteomes" id="UP000800040">
    <property type="component" value="Unassembled WGS sequence"/>
</dbReference>
<sequence length="325" mass="36820">MESLNPHDITLKNGETTHYYEGGSKDGTPLIFLHGWPDISETWKHQLSKFSATPTYRVIAPDMRGYGGSSAPKAKEAYRLQVLVEELVDFAKQVGVTKAVWIGHDWGCGVTSALAAHYPELCIGLANLSVPYRSLELGLDFLTTMVNRDIYPKDEYEWGQWEYMRYYELHPEETVKTFEGSLETITKILYANSDPTQGWWFGGHPENLPDIPIESTVIDQELFSHLIDSHKKHGFFPPTAYYLNHPANVEYAKSEKNGGVLEFPVLFIDAKYDSVCSPSTAPKMAESQKAFAKNLTYVTVEAGHWLHLERPEETNGALERWLKTL</sequence>
<dbReference type="InterPro" id="IPR000639">
    <property type="entry name" value="Epox_hydrolase-like"/>
</dbReference>
<dbReference type="GO" id="GO:0016787">
    <property type="term" value="F:hydrolase activity"/>
    <property type="evidence" value="ECO:0007669"/>
    <property type="project" value="UniProtKB-KW"/>
</dbReference>
<reference evidence="8" key="1">
    <citation type="submission" date="2020-01" db="EMBL/GenBank/DDBJ databases">
        <authorList>
            <consortium name="DOE Joint Genome Institute"/>
            <person name="Haridas S."/>
            <person name="Albert R."/>
            <person name="Binder M."/>
            <person name="Bloem J."/>
            <person name="Labutti K."/>
            <person name="Salamov A."/>
            <person name="Andreopoulos B."/>
            <person name="Baker S.E."/>
            <person name="Barry K."/>
            <person name="Bills G."/>
            <person name="Bluhm B.H."/>
            <person name="Cannon C."/>
            <person name="Castanera R."/>
            <person name="Culley D.E."/>
            <person name="Daum C."/>
            <person name="Ezra D."/>
            <person name="Gonzalez J.B."/>
            <person name="Henrissat B."/>
            <person name="Kuo A."/>
            <person name="Liang C."/>
            <person name="Lipzen A."/>
            <person name="Lutzoni F."/>
            <person name="Magnuson J."/>
            <person name="Mondo S."/>
            <person name="Nolan M."/>
            <person name="Ohm R."/>
            <person name="Pangilinan J."/>
            <person name="Park H.-J."/>
            <person name="Ramirez L."/>
            <person name="Alfaro M."/>
            <person name="Sun H."/>
            <person name="Tritt A."/>
            <person name="Yoshinaga Y."/>
            <person name="Zwiers L.-H."/>
            <person name="Turgeon B.G."/>
            <person name="Goodwin S.B."/>
            <person name="Spatafora J.W."/>
            <person name="Crous P.W."/>
            <person name="Grigoriev I.V."/>
        </authorList>
    </citation>
    <scope>NUCLEOTIDE SEQUENCE</scope>
    <source>
        <strain evidence="8">P77</strain>
    </source>
</reference>
<evidence type="ECO:0000256" key="6">
    <source>
        <dbReference type="ARBA" id="ARBA00038334"/>
    </source>
</evidence>
<gene>
    <name evidence="8" type="ORF">BDW02DRAFT_641245</name>
</gene>
<dbReference type="GO" id="GO:0005777">
    <property type="term" value="C:peroxisome"/>
    <property type="evidence" value="ECO:0007669"/>
    <property type="project" value="UniProtKB-SubCell"/>
</dbReference>
<keyword evidence="3 8" id="KW-0378">Hydrolase</keyword>
<evidence type="ECO:0000313" key="9">
    <source>
        <dbReference type="Proteomes" id="UP000800040"/>
    </source>
</evidence>
<dbReference type="InterPro" id="IPR000073">
    <property type="entry name" value="AB_hydrolase_1"/>
</dbReference>
<comment type="similarity">
    <text evidence="2">Belongs to the AB hydrolase superfamily. AKT2 hydrolase family.</text>
</comment>
<evidence type="ECO:0000256" key="3">
    <source>
        <dbReference type="ARBA" id="ARBA00022801"/>
    </source>
</evidence>
<dbReference type="AlphaFoldDB" id="A0A6A5K3K8"/>
<dbReference type="SUPFAM" id="SSF53474">
    <property type="entry name" value="alpha/beta-Hydrolases"/>
    <property type="match status" value="1"/>
</dbReference>
<dbReference type="Pfam" id="PF00561">
    <property type="entry name" value="Abhydrolase_1"/>
    <property type="match status" value="1"/>
</dbReference>
<evidence type="ECO:0000256" key="4">
    <source>
        <dbReference type="ARBA" id="ARBA00023026"/>
    </source>
</evidence>